<evidence type="ECO:0000313" key="11">
    <source>
        <dbReference type="EMBL" id="CAL8091890.1"/>
    </source>
</evidence>
<keyword evidence="4" id="KW-0436">Ligase</keyword>
<evidence type="ECO:0000256" key="2">
    <source>
        <dbReference type="ARBA" id="ARBA00006118"/>
    </source>
</evidence>
<keyword evidence="5" id="KW-0493">Microtubule</keyword>
<evidence type="ECO:0000313" key="12">
    <source>
        <dbReference type="Proteomes" id="UP001642540"/>
    </source>
</evidence>
<name>A0ABP1Q9S1_9HEXA</name>
<dbReference type="PANTHER" id="PTHR12241:SF31">
    <property type="entry name" value="POLYGLUTAMYLASE COMPLEX SUBUNIT TTLL1"/>
    <property type="match status" value="1"/>
</dbReference>
<reference evidence="11 12" key="1">
    <citation type="submission" date="2024-08" db="EMBL/GenBank/DDBJ databases">
        <authorList>
            <person name="Cucini C."/>
            <person name="Frati F."/>
        </authorList>
    </citation>
    <scope>NUCLEOTIDE SEQUENCE [LARGE SCALE GENOMIC DNA]</scope>
</reference>
<keyword evidence="6" id="KW-0547">Nucleotide-binding</keyword>
<dbReference type="EMBL" id="CAXLJM020000024">
    <property type="protein sequence ID" value="CAL8091890.1"/>
    <property type="molecule type" value="Genomic_DNA"/>
</dbReference>
<keyword evidence="8" id="KW-0969">Cilium</keyword>
<evidence type="ECO:0000256" key="1">
    <source>
        <dbReference type="ARBA" id="ARBA00004120"/>
    </source>
</evidence>
<evidence type="ECO:0000256" key="3">
    <source>
        <dbReference type="ARBA" id="ARBA00022490"/>
    </source>
</evidence>
<dbReference type="PROSITE" id="PS51221">
    <property type="entry name" value="TTL"/>
    <property type="match status" value="1"/>
</dbReference>
<gene>
    <name evidence="11" type="ORF">ODALV1_LOCUS8059</name>
</gene>
<evidence type="ECO:0000256" key="6">
    <source>
        <dbReference type="ARBA" id="ARBA00022741"/>
    </source>
</evidence>
<dbReference type="SUPFAM" id="SSF56059">
    <property type="entry name" value="Glutathione synthetase ATP-binding domain-like"/>
    <property type="match status" value="1"/>
</dbReference>
<evidence type="ECO:0000256" key="7">
    <source>
        <dbReference type="ARBA" id="ARBA00022840"/>
    </source>
</evidence>
<proteinExistence type="inferred from homology"/>
<keyword evidence="9" id="KW-0206">Cytoskeleton</keyword>
<dbReference type="InterPro" id="IPR004344">
    <property type="entry name" value="TTL/TTLL_fam"/>
</dbReference>
<keyword evidence="3" id="KW-0963">Cytoplasm</keyword>
<protein>
    <recommendedName>
        <fullName evidence="13">Tubulin polyglutamylase TTLL1</fullName>
    </recommendedName>
</protein>
<keyword evidence="10" id="KW-0966">Cell projection</keyword>
<keyword evidence="12" id="KW-1185">Reference proteome</keyword>
<dbReference type="Proteomes" id="UP001642540">
    <property type="component" value="Unassembled WGS sequence"/>
</dbReference>
<comment type="subcellular location">
    <subcellularLocation>
        <location evidence="1">Cytoplasm</location>
        <location evidence="1">Cytoskeleton</location>
        <location evidence="1">Cilium basal body</location>
    </subcellularLocation>
</comment>
<accession>A0ABP1Q9S1</accession>
<evidence type="ECO:0000256" key="8">
    <source>
        <dbReference type="ARBA" id="ARBA00023069"/>
    </source>
</evidence>
<evidence type="ECO:0000256" key="4">
    <source>
        <dbReference type="ARBA" id="ARBA00022598"/>
    </source>
</evidence>
<evidence type="ECO:0000256" key="10">
    <source>
        <dbReference type="ARBA" id="ARBA00023273"/>
    </source>
</evidence>
<comment type="similarity">
    <text evidence="2">Belongs to the tubulin polyglutamylase family.</text>
</comment>
<dbReference type="Pfam" id="PF03133">
    <property type="entry name" value="TTL"/>
    <property type="match status" value="1"/>
</dbReference>
<dbReference type="Gene3D" id="3.30.470.20">
    <property type="entry name" value="ATP-grasp fold, B domain"/>
    <property type="match status" value="1"/>
</dbReference>
<sequence>MRLLINHFPNHYEITRKDLLVKNIKRYRKELEKEGNPLGEKNELGKHVHLDFIPTTFVLPADYNMFVEEYRKNPLSTWIMKPCGKSQGAGIFLINKLSKLKKWSRESRGQNFNPSMVKDAYVISKYIENPLLIGGRKFDMRLYVLVSSFRPLKVYLYKLGFTRFCTAKYDTSIQELENMYVHLTNVSVQKHGDEYNNIHGGKWSLRNLELYLESTKGKEVTTKLFNGIKWLVVHSLKAVAPLMVSDRHCFECYGYDIIIDETLKPWLIEVNASPSLTSTTVNDRILKYKLINDIISIVLPPNGFPE</sequence>
<evidence type="ECO:0000256" key="5">
    <source>
        <dbReference type="ARBA" id="ARBA00022701"/>
    </source>
</evidence>
<evidence type="ECO:0000256" key="9">
    <source>
        <dbReference type="ARBA" id="ARBA00023212"/>
    </source>
</evidence>
<keyword evidence="7" id="KW-0067">ATP-binding</keyword>
<comment type="caution">
    <text evidence="11">The sequence shown here is derived from an EMBL/GenBank/DDBJ whole genome shotgun (WGS) entry which is preliminary data.</text>
</comment>
<evidence type="ECO:0008006" key="13">
    <source>
        <dbReference type="Google" id="ProtNLM"/>
    </source>
</evidence>
<organism evidence="11 12">
    <name type="scientific">Orchesella dallaii</name>
    <dbReference type="NCBI Taxonomy" id="48710"/>
    <lineage>
        <taxon>Eukaryota</taxon>
        <taxon>Metazoa</taxon>
        <taxon>Ecdysozoa</taxon>
        <taxon>Arthropoda</taxon>
        <taxon>Hexapoda</taxon>
        <taxon>Collembola</taxon>
        <taxon>Entomobryomorpha</taxon>
        <taxon>Entomobryoidea</taxon>
        <taxon>Orchesellidae</taxon>
        <taxon>Orchesellinae</taxon>
        <taxon>Orchesella</taxon>
    </lineage>
</organism>
<dbReference type="PANTHER" id="PTHR12241">
    <property type="entry name" value="TUBULIN POLYGLUTAMYLASE"/>
    <property type="match status" value="1"/>
</dbReference>